<dbReference type="PANTHER" id="PTHR47926">
    <property type="entry name" value="PENTATRICOPEPTIDE REPEAT-CONTAINING PROTEIN"/>
    <property type="match status" value="1"/>
</dbReference>
<dbReference type="Pfam" id="PF01535">
    <property type="entry name" value="PPR"/>
    <property type="match status" value="2"/>
</dbReference>
<name>A0A5A7PXN4_STRAF</name>
<dbReference type="Pfam" id="PF14432">
    <property type="entry name" value="DYW_deaminase"/>
    <property type="match status" value="1"/>
</dbReference>
<dbReference type="EMBL" id="BKCP01005405">
    <property type="protein sequence ID" value="GER37615.1"/>
    <property type="molecule type" value="Genomic_DNA"/>
</dbReference>
<dbReference type="InterPro" id="IPR046960">
    <property type="entry name" value="PPR_At4g14850-like_plant"/>
</dbReference>
<dbReference type="AlphaFoldDB" id="A0A5A7PXN4"/>
<evidence type="ECO:0000313" key="6">
    <source>
        <dbReference type="Proteomes" id="UP000325081"/>
    </source>
</evidence>
<dbReference type="Proteomes" id="UP000325081">
    <property type="component" value="Unassembled WGS sequence"/>
</dbReference>
<keyword evidence="2" id="KW-0677">Repeat</keyword>
<dbReference type="InterPro" id="IPR032867">
    <property type="entry name" value="DYW_dom"/>
</dbReference>
<comment type="caution">
    <text evidence="5">The sequence shown here is derived from an EMBL/GenBank/DDBJ whole genome shotgun (WGS) entry which is preliminary data.</text>
</comment>
<dbReference type="GO" id="GO:0003723">
    <property type="term" value="F:RNA binding"/>
    <property type="evidence" value="ECO:0007669"/>
    <property type="project" value="InterPro"/>
</dbReference>
<dbReference type="GO" id="GO:0008270">
    <property type="term" value="F:zinc ion binding"/>
    <property type="evidence" value="ECO:0007669"/>
    <property type="project" value="InterPro"/>
</dbReference>
<sequence>MVAQQAISMRFCSQPTLKALHPILPISVNPTLDTLRTKRYRLIALKSSRQDVHPQVQESEPASSYSQHFSKGESLNSALDSLEQMARDGILVDSSHVLQLMQVSGDSKSLHAGDRIYEHVVRFSSEYDISIFNKLMSMYFKMGDYRRAGRVFEQMVSKDLDSWNTFVSGLAESGQEEAAIRVFSRLVEENGDSIKPDEKTFLSVLKACESLGAVERGKAYFESMSRDYRISPSLDHYEIYVNLARNSNGSNGGAKKAGYVHDTRYVLHDTDQEAKERALLYHSERLAIAYGLISTAPGTTLRIIKNLRICGDCHNFIKILSSFEKREFIVRDNKRFVTCSSPAPTPVNGQRIRPVLTRSEPDFIPILVSCQQGYAGSRCRVRLLLSTRGHHQPISLNSHLTLNIQAKEPCSWEFLMSAPDDLPRTL</sequence>
<dbReference type="GO" id="GO:0009451">
    <property type="term" value="P:RNA modification"/>
    <property type="evidence" value="ECO:0007669"/>
    <property type="project" value="InterPro"/>
</dbReference>
<evidence type="ECO:0000256" key="3">
    <source>
        <dbReference type="PROSITE-ProRule" id="PRU00708"/>
    </source>
</evidence>
<evidence type="ECO:0000313" key="5">
    <source>
        <dbReference type="EMBL" id="GER37615.1"/>
    </source>
</evidence>
<dbReference type="InterPro" id="IPR011990">
    <property type="entry name" value="TPR-like_helical_dom_sf"/>
</dbReference>
<comment type="similarity">
    <text evidence="1">Belongs to the PPR family. PCMP-H subfamily.</text>
</comment>
<protein>
    <submittedName>
        <fullName evidence="5">Pentatricopeptide repeat-containing protein</fullName>
    </submittedName>
</protein>
<feature type="domain" description="DYW" evidence="4">
    <location>
        <begin position="258"/>
        <end position="337"/>
    </location>
</feature>
<dbReference type="SUPFAM" id="SSF48452">
    <property type="entry name" value="TPR-like"/>
    <property type="match status" value="1"/>
</dbReference>
<keyword evidence="6" id="KW-1185">Reference proteome</keyword>
<dbReference type="InterPro" id="IPR002885">
    <property type="entry name" value="PPR_rpt"/>
</dbReference>
<reference evidence="6" key="1">
    <citation type="journal article" date="2019" name="Curr. Biol.">
        <title>Genome Sequence of Striga asiatica Provides Insight into the Evolution of Plant Parasitism.</title>
        <authorList>
            <person name="Yoshida S."/>
            <person name="Kim S."/>
            <person name="Wafula E.K."/>
            <person name="Tanskanen J."/>
            <person name="Kim Y.M."/>
            <person name="Honaas L."/>
            <person name="Yang Z."/>
            <person name="Spallek T."/>
            <person name="Conn C.E."/>
            <person name="Ichihashi Y."/>
            <person name="Cheong K."/>
            <person name="Cui S."/>
            <person name="Der J.P."/>
            <person name="Gundlach H."/>
            <person name="Jiao Y."/>
            <person name="Hori C."/>
            <person name="Ishida J.K."/>
            <person name="Kasahara H."/>
            <person name="Kiba T."/>
            <person name="Kim M.S."/>
            <person name="Koo N."/>
            <person name="Laohavisit A."/>
            <person name="Lee Y.H."/>
            <person name="Lumba S."/>
            <person name="McCourt P."/>
            <person name="Mortimer J.C."/>
            <person name="Mutuku J.M."/>
            <person name="Nomura T."/>
            <person name="Sasaki-Sekimoto Y."/>
            <person name="Seto Y."/>
            <person name="Wang Y."/>
            <person name="Wakatake T."/>
            <person name="Sakakibara H."/>
            <person name="Demura T."/>
            <person name="Yamaguchi S."/>
            <person name="Yoneyama K."/>
            <person name="Manabe R.I."/>
            <person name="Nelson D.C."/>
            <person name="Schulman A.H."/>
            <person name="Timko M.P."/>
            <person name="dePamphilis C.W."/>
            <person name="Choi D."/>
            <person name="Shirasu K."/>
        </authorList>
    </citation>
    <scope>NUCLEOTIDE SEQUENCE [LARGE SCALE GENOMIC DNA]</scope>
    <source>
        <strain evidence="6">cv. UVA1</strain>
    </source>
</reference>
<accession>A0A5A7PXN4</accession>
<proteinExistence type="inferred from homology"/>
<dbReference type="Gene3D" id="1.25.40.10">
    <property type="entry name" value="Tetratricopeptide repeat domain"/>
    <property type="match status" value="1"/>
</dbReference>
<feature type="repeat" description="PPR" evidence="3">
    <location>
        <begin position="128"/>
        <end position="162"/>
    </location>
</feature>
<dbReference type="OrthoDB" id="185373at2759"/>
<evidence type="ECO:0000256" key="1">
    <source>
        <dbReference type="ARBA" id="ARBA00006643"/>
    </source>
</evidence>
<gene>
    <name evidence="5" type="ORF">STAS_14032</name>
</gene>
<evidence type="ECO:0000256" key="2">
    <source>
        <dbReference type="ARBA" id="ARBA00022737"/>
    </source>
</evidence>
<dbReference type="PANTHER" id="PTHR47926:SF347">
    <property type="entry name" value="PENTATRICOPEPTIDE REPEAT-CONTAINING PROTEIN"/>
    <property type="match status" value="1"/>
</dbReference>
<dbReference type="NCBIfam" id="TIGR00756">
    <property type="entry name" value="PPR"/>
    <property type="match status" value="2"/>
</dbReference>
<dbReference type="PROSITE" id="PS51375">
    <property type="entry name" value="PPR"/>
    <property type="match status" value="1"/>
</dbReference>
<evidence type="ECO:0000259" key="4">
    <source>
        <dbReference type="Pfam" id="PF14432"/>
    </source>
</evidence>
<organism evidence="5 6">
    <name type="scientific">Striga asiatica</name>
    <name type="common">Asiatic witchweed</name>
    <name type="synonym">Buchnera asiatica</name>
    <dbReference type="NCBI Taxonomy" id="4170"/>
    <lineage>
        <taxon>Eukaryota</taxon>
        <taxon>Viridiplantae</taxon>
        <taxon>Streptophyta</taxon>
        <taxon>Embryophyta</taxon>
        <taxon>Tracheophyta</taxon>
        <taxon>Spermatophyta</taxon>
        <taxon>Magnoliopsida</taxon>
        <taxon>eudicotyledons</taxon>
        <taxon>Gunneridae</taxon>
        <taxon>Pentapetalae</taxon>
        <taxon>asterids</taxon>
        <taxon>lamiids</taxon>
        <taxon>Lamiales</taxon>
        <taxon>Orobanchaceae</taxon>
        <taxon>Buchnereae</taxon>
        <taxon>Striga</taxon>
    </lineage>
</organism>